<dbReference type="AlphaFoldDB" id="A0A5C5ZRJ9"/>
<reference evidence="2 3" key="1">
    <citation type="submission" date="2019-02" db="EMBL/GenBank/DDBJ databases">
        <title>Deep-cultivation of Planctomycetes and their phenomic and genomic characterization uncovers novel biology.</title>
        <authorList>
            <person name="Wiegand S."/>
            <person name="Jogler M."/>
            <person name="Boedeker C."/>
            <person name="Pinto D."/>
            <person name="Vollmers J."/>
            <person name="Rivas-Marin E."/>
            <person name="Kohn T."/>
            <person name="Peeters S.H."/>
            <person name="Heuer A."/>
            <person name="Rast P."/>
            <person name="Oberbeckmann S."/>
            <person name="Bunk B."/>
            <person name="Jeske O."/>
            <person name="Meyerdierks A."/>
            <person name="Storesund J.E."/>
            <person name="Kallscheuer N."/>
            <person name="Luecker S."/>
            <person name="Lage O.M."/>
            <person name="Pohl T."/>
            <person name="Merkel B.J."/>
            <person name="Hornburger P."/>
            <person name="Mueller R.-W."/>
            <person name="Bruemmer F."/>
            <person name="Labrenz M."/>
            <person name="Spormann A.M."/>
            <person name="Op Den Camp H."/>
            <person name="Overmann J."/>
            <person name="Amann R."/>
            <person name="Jetten M.S.M."/>
            <person name="Mascher T."/>
            <person name="Medema M.H."/>
            <person name="Devos D.P."/>
            <person name="Kaster A.-K."/>
            <person name="Ovreas L."/>
            <person name="Rohde M."/>
            <person name="Galperin M.Y."/>
            <person name="Jogler C."/>
        </authorList>
    </citation>
    <scope>NUCLEOTIDE SEQUENCE [LARGE SCALE GENOMIC DNA]</scope>
    <source>
        <strain evidence="2 3">Mal64</strain>
    </source>
</reference>
<dbReference type="EMBL" id="SJPQ01000001">
    <property type="protein sequence ID" value="TWT90139.1"/>
    <property type="molecule type" value="Genomic_DNA"/>
</dbReference>
<keyword evidence="3" id="KW-1185">Reference proteome</keyword>
<accession>A0A5C5ZRJ9</accession>
<dbReference type="Proteomes" id="UP000315440">
    <property type="component" value="Unassembled WGS sequence"/>
</dbReference>
<gene>
    <name evidence="2" type="ORF">Mal64_05230</name>
</gene>
<dbReference type="OrthoDB" id="253793at2"/>
<comment type="caution">
    <text evidence="2">The sequence shown here is derived from an EMBL/GenBank/DDBJ whole genome shotgun (WGS) entry which is preliminary data.</text>
</comment>
<feature type="signal peptide" evidence="1">
    <location>
        <begin position="1"/>
        <end position="33"/>
    </location>
</feature>
<protein>
    <recommendedName>
        <fullName evidence="4">DUF3352 domain-containing protein</fullName>
    </recommendedName>
</protein>
<evidence type="ECO:0000313" key="3">
    <source>
        <dbReference type="Proteomes" id="UP000315440"/>
    </source>
</evidence>
<evidence type="ECO:0000313" key="2">
    <source>
        <dbReference type="EMBL" id="TWT90139.1"/>
    </source>
</evidence>
<feature type="chain" id="PRO_5022798950" description="DUF3352 domain-containing protein" evidence="1">
    <location>
        <begin position="34"/>
        <end position="631"/>
    </location>
</feature>
<name>A0A5C5ZRJ9_9BACT</name>
<dbReference type="RefSeq" id="WP_146396618.1">
    <property type="nucleotide sequence ID" value="NZ_SJPQ01000001.1"/>
</dbReference>
<keyword evidence="1" id="KW-0732">Signal</keyword>
<evidence type="ECO:0008006" key="4">
    <source>
        <dbReference type="Google" id="ProtNLM"/>
    </source>
</evidence>
<organism evidence="2 3">
    <name type="scientific">Pseudobythopirellula maris</name>
    <dbReference type="NCBI Taxonomy" id="2527991"/>
    <lineage>
        <taxon>Bacteria</taxon>
        <taxon>Pseudomonadati</taxon>
        <taxon>Planctomycetota</taxon>
        <taxon>Planctomycetia</taxon>
        <taxon>Pirellulales</taxon>
        <taxon>Lacipirellulaceae</taxon>
        <taxon>Pseudobythopirellula</taxon>
    </lineage>
</organism>
<sequence length="631" mass="69261" precursor="true">MPAARSLPTPSRLATALLTAALAMGALAPRALAQSGERPTAMRLFPAETVLFFRTADAGELVEKIKASSMGQFFQDPEVTPFFGDLYGSAADAYSEKAEEEVGASLGELFDLIQGEIAVGMVARRNEHPAIAVLADLRDRMPTVDALLERIEEASIAGGGSVTREELRGEEVLVFRKGDDTGRMVGVVRRGGVLVASTDSNILTSMLARWDGVDLAALADQAEETAEAGTRRRREQFTESLAENRGFSDSLAECVEGQSEPPHAIVFADPVGIVKAMAQKNTGLRFALATFPLLGLDKIEGASMASWYKVDSWESLVRGHLLVAAPRSGILKILRLEPCDTTPPNFISDQIETCITFRLDPERIFSQAAQLSDKIRGEGQFREMVDKNFSGKIGADLENEILPQLTGRVVWWTSYGATSGHESRYPGGRNSVALELTDPEAARALLERMIEPHLEHFEDREMGGVDYRALVVGRMRDLPPEERPFSPTLGIIDNWFVSTQTESQFNRAIEANQGTAPRLRDEIAFRLMDSRLGRLQGRRGADDTSAMLTYSDPTKGFRYWLELASNEDNIDKLRDMAEGQPLFKALLGAIDRNGVPPADIVNRYMKPSGSVIYDTPTGFRLIGFEIKGSER</sequence>
<proteinExistence type="predicted"/>
<evidence type="ECO:0000256" key="1">
    <source>
        <dbReference type="SAM" id="SignalP"/>
    </source>
</evidence>